<reference evidence="3" key="1">
    <citation type="submission" date="2021-01" db="EMBL/GenBank/DDBJ databases">
        <title>Caligus Genome Assembly.</title>
        <authorList>
            <person name="Gallardo-Escarate C."/>
        </authorList>
    </citation>
    <scope>NUCLEOTIDE SEQUENCE [LARGE SCALE GENOMIC DNA]</scope>
</reference>
<organism evidence="2 3">
    <name type="scientific">Caligus rogercresseyi</name>
    <name type="common">Sea louse</name>
    <dbReference type="NCBI Taxonomy" id="217165"/>
    <lineage>
        <taxon>Eukaryota</taxon>
        <taxon>Metazoa</taxon>
        <taxon>Ecdysozoa</taxon>
        <taxon>Arthropoda</taxon>
        <taxon>Crustacea</taxon>
        <taxon>Multicrustacea</taxon>
        <taxon>Hexanauplia</taxon>
        <taxon>Copepoda</taxon>
        <taxon>Siphonostomatoida</taxon>
        <taxon>Caligidae</taxon>
        <taxon>Caligus</taxon>
    </lineage>
</organism>
<feature type="region of interest" description="Disordered" evidence="1">
    <location>
        <begin position="61"/>
        <end position="89"/>
    </location>
</feature>
<gene>
    <name evidence="2" type="ORF">FKW44_023480</name>
</gene>
<feature type="compositionally biased region" description="Basic residues" evidence="1">
    <location>
        <begin position="76"/>
        <end position="89"/>
    </location>
</feature>
<proteinExistence type="predicted"/>
<name>A0A7T8GPE2_CALRO</name>
<dbReference type="EMBL" id="CP045907">
    <property type="protein sequence ID" value="QQP35302.1"/>
    <property type="molecule type" value="Genomic_DNA"/>
</dbReference>
<keyword evidence="3" id="KW-1185">Reference proteome</keyword>
<evidence type="ECO:0000313" key="3">
    <source>
        <dbReference type="Proteomes" id="UP000595437"/>
    </source>
</evidence>
<evidence type="ECO:0000256" key="1">
    <source>
        <dbReference type="SAM" id="MobiDB-lite"/>
    </source>
</evidence>
<dbReference type="Proteomes" id="UP000595437">
    <property type="component" value="Chromosome 18"/>
</dbReference>
<protein>
    <submittedName>
        <fullName evidence="2">Uncharacterized protein</fullName>
    </submittedName>
</protein>
<evidence type="ECO:0000313" key="2">
    <source>
        <dbReference type="EMBL" id="QQP35302.1"/>
    </source>
</evidence>
<sequence length="138" mass="15797">MLNANIAQLQAMEQQILSQQQQSDSSPAAGRGDSALQIKIQHILHEKDQLQQQIKQFQHQVEQQLAYTQHAPPPPPHRRQQGRRRQQRRRICCTVGTDYALGSLEMDQGLGFEDNIPSFAAEVVSSFEQQFFYQSSHI</sequence>
<accession>A0A7T8GPE2</accession>
<dbReference type="AlphaFoldDB" id="A0A7T8GPE2"/>
<feature type="non-terminal residue" evidence="2">
    <location>
        <position position="1"/>
    </location>
</feature>